<dbReference type="AlphaFoldDB" id="A0A1Y2ATE9"/>
<dbReference type="Proteomes" id="UP000193986">
    <property type="component" value="Unassembled WGS sequence"/>
</dbReference>
<keyword evidence="2" id="KW-1185">Reference proteome</keyword>
<comment type="caution">
    <text evidence="1">The sequence shown here is derived from an EMBL/GenBank/DDBJ whole genome shotgun (WGS) entry which is preliminary data.</text>
</comment>
<dbReference type="InParanoid" id="A0A1Y2ATE9"/>
<organism evidence="1 2">
    <name type="scientific">Naematelia encephala</name>
    <dbReference type="NCBI Taxonomy" id="71784"/>
    <lineage>
        <taxon>Eukaryota</taxon>
        <taxon>Fungi</taxon>
        <taxon>Dikarya</taxon>
        <taxon>Basidiomycota</taxon>
        <taxon>Agaricomycotina</taxon>
        <taxon>Tremellomycetes</taxon>
        <taxon>Tremellales</taxon>
        <taxon>Naemateliaceae</taxon>
        <taxon>Naematelia</taxon>
    </lineage>
</organism>
<evidence type="ECO:0000313" key="2">
    <source>
        <dbReference type="Proteomes" id="UP000193986"/>
    </source>
</evidence>
<dbReference type="OrthoDB" id="549336at2759"/>
<proteinExistence type="predicted"/>
<evidence type="ECO:0000313" key="1">
    <source>
        <dbReference type="EMBL" id="ORY25477.1"/>
    </source>
</evidence>
<sequence length="464" mass="51736">MAVLVLATQTILSGTPDRLTHLNCSSSSPGTQLTVDLRHHDSLPRSFKSFPGIKLAVIEQTRYHEEVIGGVLSILHDMELDYDFYREHESNTRRGPQLTQGDAKFWKGWQEVLDPLQQSEGPHVVCLYHEIEGFGRSEDVDMLAPIALHGRLSLLSLGQHSATHLHKKVLKLAAETRDRRWETVSVSHFAPVFRIPDTARPETPVVLPSPAGSILSKAAILGRVQQESLDYSGIFAELLSNIQNNPNLWGYRSITVPSTLSSPDVDDDQSVNIVPQASRQRFVPLDGRLDSRFTLHLVGKDDRKVRIPEELADDEFPIVVRHPELQYDQFYDLIGAMDIVLPAFSTYHYLDSRSSAAIPAAIMAQTRILASPLLLESYTYVGGPAMCLVPTSLSPIAAIALLRASKDPWEELSLDRNNAISASSSMLRLQSPLLPDYDWEGYQTEVALMNIESWATLLSRVVPY</sequence>
<accession>A0A1Y2ATE9</accession>
<gene>
    <name evidence="1" type="ORF">BCR39DRAFT_590175</name>
</gene>
<name>A0A1Y2ATE9_9TREE</name>
<reference evidence="1 2" key="1">
    <citation type="submission" date="2016-07" db="EMBL/GenBank/DDBJ databases">
        <title>Pervasive Adenine N6-methylation of Active Genes in Fungi.</title>
        <authorList>
            <consortium name="DOE Joint Genome Institute"/>
            <person name="Mondo S.J."/>
            <person name="Dannebaum R.O."/>
            <person name="Kuo R.C."/>
            <person name="Labutti K."/>
            <person name="Haridas S."/>
            <person name="Kuo A."/>
            <person name="Salamov A."/>
            <person name="Ahrendt S.R."/>
            <person name="Lipzen A."/>
            <person name="Sullivan W."/>
            <person name="Andreopoulos W.B."/>
            <person name="Clum A."/>
            <person name="Lindquist E."/>
            <person name="Daum C."/>
            <person name="Ramamoorthy G.K."/>
            <person name="Gryganskyi A."/>
            <person name="Culley D."/>
            <person name="Magnuson J.K."/>
            <person name="James T.Y."/>
            <person name="O'Malley M.A."/>
            <person name="Stajich J.E."/>
            <person name="Spatafora J.W."/>
            <person name="Visel A."/>
            <person name="Grigoriev I.V."/>
        </authorList>
    </citation>
    <scope>NUCLEOTIDE SEQUENCE [LARGE SCALE GENOMIC DNA]</scope>
    <source>
        <strain evidence="1 2">68-887.2</strain>
    </source>
</reference>
<dbReference type="EMBL" id="MCFC01000057">
    <property type="protein sequence ID" value="ORY25477.1"/>
    <property type="molecule type" value="Genomic_DNA"/>
</dbReference>
<protein>
    <submittedName>
        <fullName evidence="1">Uncharacterized protein</fullName>
    </submittedName>
</protein>